<gene>
    <name evidence="2" type="ORF">HNP60_000711</name>
</gene>
<keyword evidence="3" id="KW-1185">Reference proteome</keyword>
<name>A0ABR6NBT0_9SPHN</name>
<accession>A0ABR6NBT0</accession>
<dbReference type="EMBL" id="JACHKA010000001">
    <property type="protein sequence ID" value="MBB5984737.1"/>
    <property type="molecule type" value="Genomic_DNA"/>
</dbReference>
<protein>
    <recommendedName>
        <fullName evidence="4">ABC-2 type transport system permease protein</fullName>
    </recommendedName>
</protein>
<dbReference type="Proteomes" id="UP001138540">
    <property type="component" value="Unassembled WGS sequence"/>
</dbReference>
<comment type="caution">
    <text evidence="2">The sequence shown here is derived from an EMBL/GenBank/DDBJ whole genome shotgun (WGS) entry which is preliminary data.</text>
</comment>
<evidence type="ECO:0000256" key="1">
    <source>
        <dbReference type="SAM" id="Phobius"/>
    </source>
</evidence>
<evidence type="ECO:0000313" key="3">
    <source>
        <dbReference type="Proteomes" id="UP001138540"/>
    </source>
</evidence>
<feature type="transmembrane region" description="Helical" evidence="1">
    <location>
        <begin position="352"/>
        <end position="372"/>
    </location>
</feature>
<feature type="transmembrane region" description="Helical" evidence="1">
    <location>
        <begin position="59"/>
        <end position="82"/>
    </location>
</feature>
<evidence type="ECO:0008006" key="4">
    <source>
        <dbReference type="Google" id="ProtNLM"/>
    </source>
</evidence>
<feature type="transmembrane region" description="Helical" evidence="1">
    <location>
        <begin position="148"/>
        <end position="167"/>
    </location>
</feature>
<keyword evidence="1" id="KW-1133">Transmembrane helix</keyword>
<feature type="transmembrane region" description="Helical" evidence="1">
    <location>
        <begin position="258"/>
        <end position="275"/>
    </location>
</feature>
<dbReference type="RefSeq" id="WP_184150244.1">
    <property type="nucleotide sequence ID" value="NZ_JACHKA010000001.1"/>
</dbReference>
<keyword evidence="1" id="KW-0812">Transmembrane</keyword>
<feature type="transmembrane region" description="Helical" evidence="1">
    <location>
        <begin position="110"/>
        <end position="136"/>
    </location>
</feature>
<proteinExistence type="predicted"/>
<evidence type="ECO:0000313" key="2">
    <source>
        <dbReference type="EMBL" id="MBB5984737.1"/>
    </source>
</evidence>
<feature type="transmembrane region" description="Helical" evidence="1">
    <location>
        <begin position="393"/>
        <end position="413"/>
    </location>
</feature>
<feature type="transmembrane region" description="Helical" evidence="1">
    <location>
        <begin position="179"/>
        <end position="196"/>
    </location>
</feature>
<organism evidence="2 3">
    <name type="scientific">Sphingobium lignivorans</name>
    <dbReference type="NCBI Taxonomy" id="2735886"/>
    <lineage>
        <taxon>Bacteria</taxon>
        <taxon>Pseudomonadati</taxon>
        <taxon>Pseudomonadota</taxon>
        <taxon>Alphaproteobacteria</taxon>
        <taxon>Sphingomonadales</taxon>
        <taxon>Sphingomonadaceae</taxon>
        <taxon>Sphingobium</taxon>
    </lineage>
</organism>
<feature type="transmembrane region" description="Helical" evidence="1">
    <location>
        <begin position="21"/>
        <end position="39"/>
    </location>
</feature>
<feature type="transmembrane region" description="Helical" evidence="1">
    <location>
        <begin position="324"/>
        <end position="346"/>
    </location>
</feature>
<reference evidence="2 3" key="1">
    <citation type="submission" date="2020-08" db="EMBL/GenBank/DDBJ databases">
        <title>Exploring microbial biodiversity for novel pathways involved in the catabolism of aromatic compounds derived from lignin.</title>
        <authorList>
            <person name="Elkins J."/>
        </authorList>
    </citation>
    <scope>NUCLEOTIDE SEQUENCE [LARGE SCALE GENOMIC DNA]</scope>
    <source>
        <strain evidence="2 3">B1D3A</strain>
    </source>
</reference>
<keyword evidence="1" id="KW-0472">Membrane</keyword>
<sequence length="461" mass="47998">MSAAGVVRSAARAGLLRYRRSWGLWLLLLVAPVGARFMIGDESGGVHIAIDNRLPLLTAPVLGLWLGIVVSTLLLPVAYAYLRANVTRRQPWQVEEVTAASRIAIMLGRFVADAAVLLAALTALTLAGWFLCWLLAQGPLDLPGMSYGLWIIAAPSLIGLAALRCWLSARPWLRGGAGDLLFVLLWLTSIAMPAMMQGSASSFSSNLLDFAGYYRPLVAGAPGGASDFAIGGVEVEPGRVVLDVAKALGAPGYAASRMAWIGIAILLVILSGLAYRPHRAGRRAPMQGRLARLLSAGPPPPADPAASPALPARRPFAGLLWSELRLIGTGRVFLLLASAAAAIGLAGDYRRGGSVAALLLLAFALSAHAGRCEARGLLMLTRTTCVTPAARRAAFLAAGTLWALLMALPAALVRLSPDPLLLALGTGAAASAGALGLAMLSGGPFAPRLVLLVAWYAYFSA</sequence>